<dbReference type="InterPro" id="IPR021812">
    <property type="entry name" value="DUF3391"/>
</dbReference>
<sequence>MPAPPPQDFVVTPDQLCVGLFVHLDLPWFSHPFSFNSFKIRTPEQIKTLRELGVRHFRYDPERSDTQPRSNTLQPVVAPPPPPPPADPATSASLASKRERIARLAERKRKVVEVEKAFVKAAGVMRNISKNLFARPKECLEEVGELVNQMVTAFLDQPEVALHVMGEHPGGEETYFHGLNTSILAMMLAKELGFERASSQALGVGALLHDIGLADIPDRVARPRHELTAPERHLRELHCDYGVRIGRQIGLPEPVLRIIAQHHELADGSGYPKGLKGEQIDPLARIVSLVNYYDNLCNPADLAKAMTPHEALSLMFAQRRAKFDARALQVMIRCLGVYPPGSVVRLSNDALALVSSVNPQRPLRPWVTVFDPQVPRDEAIMLDLDEEPDINITKALRPIHLPPEVYEYLSPRKRVTYYFDADARQGRTA</sequence>
<dbReference type="PROSITE" id="PS51832">
    <property type="entry name" value="HD_GYP"/>
    <property type="match status" value="1"/>
</dbReference>
<dbReference type="InterPro" id="IPR006675">
    <property type="entry name" value="HDIG_dom"/>
</dbReference>
<dbReference type="AlphaFoldDB" id="A0A4Y4CTV9"/>
<dbReference type="SMART" id="SM00471">
    <property type="entry name" value="HDc"/>
    <property type="match status" value="1"/>
</dbReference>
<feature type="compositionally biased region" description="Pro residues" evidence="1">
    <location>
        <begin position="77"/>
        <end position="87"/>
    </location>
</feature>
<dbReference type="NCBIfam" id="TIGR00277">
    <property type="entry name" value="HDIG"/>
    <property type="match status" value="1"/>
</dbReference>
<dbReference type="PANTHER" id="PTHR43155">
    <property type="entry name" value="CYCLIC DI-GMP PHOSPHODIESTERASE PA4108-RELATED"/>
    <property type="match status" value="1"/>
</dbReference>
<name>A0A4Y4CTV9_ZOORA</name>
<feature type="domain" description="HD-GYP" evidence="2">
    <location>
        <begin position="152"/>
        <end position="347"/>
    </location>
</feature>
<dbReference type="Proteomes" id="UP000318422">
    <property type="component" value="Unassembled WGS sequence"/>
</dbReference>
<dbReference type="Pfam" id="PF13487">
    <property type="entry name" value="HD_5"/>
    <property type="match status" value="1"/>
</dbReference>
<proteinExistence type="predicted"/>
<dbReference type="CDD" id="cd00077">
    <property type="entry name" value="HDc"/>
    <property type="match status" value="1"/>
</dbReference>
<accession>A0A4Y4CTV9</accession>
<evidence type="ECO:0000259" key="2">
    <source>
        <dbReference type="PROSITE" id="PS51832"/>
    </source>
</evidence>
<protein>
    <submittedName>
        <fullName evidence="3">HD family phosphohydrolase</fullName>
    </submittedName>
</protein>
<dbReference type="SUPFAM" id="SSF109604">
    <property type="entry name" value="HD-domain/PDEase-like"/>
    <property type="match status" value="1"/>
</dbReference>
<evidence type="ECO:0000256" key="1">
    <source>
        <dbReference type="SAM" id="MobiDB-lite"/>
    </source>
</evidence>
<dbReference type="InterPro" id="IPR037522">
    <property type="entry name" value="HD_GYP_dom"/>
</dbReference>
<dbReference type="Pfam" id="PF11871">
    <property type="entry name" value="DUF3391"/>
    <property type="match status" value="1"/>
</dbReference>
<organism evidence="3 4">
    <name type="scientific">Zoogloea ramigera</name>
    <dbReference type="NCBI Taxonomy" id="350"/>
    <lineage>
        <taxon>Bacteria</taxon>
        <taxon>Pseudomonadati</taxon>
        <taxon>Pseudomonadota</taxon>
        <taxon>Betaproteobacteria</taxon>
        <taxon>Rhodocyclales</taxon>
        <taxon>Zoogloeaceae</taxon>
        <taxon>Zoogloea</taxon>
    </lineage>
</organism>
<dbReference type="EMBL" id="BJNV01000043">
    <property type="protein sequence ID" value="GEC96395.1"/>
    <property type="molecule type" value="Genomic_DNA"/>
</dbReference>
<dbReference type="GO" id="GO:0008081">
    <property type="term" value="F:phosphoric diester hydrolase activity"/>
    <property type="evidence" value="ECO:0007669"/>
    <property type="project" value="UniProtKB-ARBA"/>
</dbReference>
<gene>
    <name evidence="3" type="ORF">ZRA01_24680</name>
</gene>
<comment type="caution">
    <text evidence="3">The sequence shown here is derived from an EMBL/GenBank/DDBJ whole genome shotgun (WGS) entry which is preliminary data.</text>
</comment>
<dbReference type="InterPro" id="IPR003607">
    <property type="entry name" value="HD/PDEase_dom"/>
</dbReference>
<dbReference type="Gene3D" id="1.10.3210.10">
    <property type="entry name" value="Hypothetical protein af1432"/>
    <property type="match status" value="1"/>
</dbReference>
<reference evidence="3 4" key="1">
    <citation type="submission" date="2019-06" db="EMBL/GenBank/DDBJ databases">
        <title>Whole genome shotgun sequence of Zoogloea ramigera NBRC 15342.</title>
        <authorList>
            <person name="Hosoyama A."/>
            <person name="Uohara A."/>
            <person name="Ohji S."/>
            <person name="Ichikawa N."/>
        </authorList>
    </citation>
    <scope>NUCLEOTIDE SEQUENCE [LARGE SCALE GENOMIC DNA]</scope>
    <source>
        <strain evidence="3 4">NBRC 15342</strain>
    </source>
</reference>
<feature type="region of interest" description="Disordered" evidence="1">
    <location>
        <begin position="60"/>
        <end position="91"/>
    </location>
</feature>
<dbReference type="RefSeq" id="WP_141352664.1">
    <property type="nucleotide sequence ID" value="NZ_BJNV01000043.1"/>
</dbReference>
<keyword evidence="4" id="KW-1185">Reference proteome</keyword>
<dbReference type="OrthoDB" id="9774747at2"/>
<evidence type="ECO:0000313" key="3">
    <source>
        <dbReference type="EMBL" id="GEC96395.1"/>
    </source>
</evidence>
<evidence type="ECO:0000313" key="4">
    <source>
        <dbReference type="Proteomes" id="UP000318422"/>
    </source>
</evidence>
<dbReference type="PANTHER" id="PTHR43155:SF2">
    <property type="entry name" value="CYCLIC DI-GMP PHOSPHODIESTERASE PA4108"/>
    <property type="match status" value="1"/>
</dbReference>
<keyword evidence="3" id="KW-0378">Hydrolase</keyword>